<reference evidence="2" key="1">
    <citation type="journal article" date="2014" name="Int. J. Syst. Evol. Microbiol.">
        <title>Complete genome sequence of Corynebacterium casei LMG S-19264T (=DSM 44701T), isolated from a smear-ripened cheese.</title>
        <authorList>
            <consortium name="US DOE Joint Genome Institute (JGI-PGF)"/>
            <person name="Walter F."/>
            <person name="Albersmeier A."/>
            <person name="Kalinowski J."/>
            <person name="Ruckert C."/>
        </authorList>
    </citation>
    <scope>NUCLEOTIDE SEQUENCE</scope>
    <source>
        <strain evidence="2">CCM 7897</strain>
    </source>
</reference>
<organism evidence="2 3">
    <name type="scientific">Azorhizobium oxalatiphilum</name>
    <dbReference type="NCBI Taxonomy" id="980631"/>
    <lineage>
        <taxon>Bacteria</taxon>
        <taxon>Pseudomonadati</taxon>
        <taxon>Pseudomonadota</taxon>
        <taxon>Alphaproteobacteria</taxon>
        <taxon>Hyphomicrobiales</taxon>
        <taxon>Xanthobacteraceae</taxon>
        <taxon>Azorhizobium</taxon>
    </lineage>
</organism>
<sequence>MKFDALTSIAHNLADSFACGNGFMIGLCVTDVFGEAASSPEGYILVDFIAGTSTGAPASASLTEAISLYAGALGFLCLRHGTTGAAFRELTARYSMDMDGRRCLVTVEDQNGRRSIDEYRGTPCKRPMEYDDLERPRRSRPKRSRTSQDENRPRA</sequence>
<reference evidence="2" key="2">
    <citation type="submission" date="2020-09" db="EMBL/GenBank/DDBJ databases">
        <authorList>
            <person name="Sun Q."/>
            <person name="Sedlacek I."/>
        </authorList>
    </citation>
    <scope>NUCLEOTIDE SEQUENCE</scope>
    <source>
        <strain evidence="2">CCM 7897</strain>
    </source>
</reference>
<protein>
    <submittedName>
        <fullName evidence="2">Uncharacterized protein</fullName>
    </submittedName>
</protein>
<feature type="compositionally biased region" description="Basic and acidic residues" evidence="1">
    <location>
        <begin position="116"/>
        <end position="136"/>
    </location>
</feature>
<dbReference type="Proteomes" id="UP000606044">
    <property type="component" value="Unassembled WGS sequence"/>
</dbReference>
<keyword evidence="3" id="KW-1185">Reference proteome</keyword>
<proteinExistence type="predicted"/>
<evidence type="ECO:0000256" key="1">
    <source>
        <dbReference type="SAM" id="MobiDB-lite"/>
    </source>
</evidence>
<dbReference type="EMBL" id="BMCT01000001">
    <property type="protein sequence ID" value="GGF48763.1"/>
    <property type="molecule type" value="Genomic_DNA"/>
</dbReference>
<evidence type="ECO:0000313" key="2">
    <source>
        <dbReference type="EMBL" id="GGF48763.1"/>
    </source>
</evidence>
<name>A0A917BLL9_9HYPH</name>
<dbReference type="AlphaFoldDB" id="A0A917BLL9"/>
<evidence type="ECO:0000313" key="3">
    <source>
        <dbReference type="Proteomes" id="UP000606044"/>
    </source>
</evidence>
<gene>
    <name evidence="2" type="ORF">GCM10007301_05030</name>
</gene>
<feature type="compositionally biased region" description="Basic and acidic residues" evidence="1">
    <location>
        <begin position="146"/>
        <end position="155"/>
    </location>
</feature>
<feature type="region of interest" description="Disordered" evidence="1">
    <location>
        <begin position="116"/>
        <end position="155"/>
    </location>
</feature>
<comment type="caution">
    <text evidence="2">The sequence shown here is derived from an EMBL/GenBank/DDBJ whole genome shotgun (WGS) entry which is preliminary data.</text>
</comment>
<accession>A0A917BLL9</accession>
<dbReference type="RefSeq" id="WP_188575086.1">
    <property type="nucleotide sequence ID" value="NZ_BMCT01000001.1"/>
</dbReference>